<keyword evidence="3" id="KW-1185">Reference proteome</keyword>
<dbReference type="EMBL" id="CP034235">
    <property type="protein sequence ID" value="QGQ99621.1"/>
    <property type="molecule type" value="Genomic_DNA"/>
</dbReference>
<dbReference type="KEGG" id="ppsc:EHS13_34535"/>
<dbReference type="AlphaFoldDB" id="A0A6B8RT53"/>
<dbReference type="Pfam" id="PF12732">
    <property type="entry name" value="YtxH"/>
    <property type="match status" value="1"/>
</dbReference>
<evidence type="ECO:0000313" key="3">
    <source>
        <dbReference type="Proteomes" id="UP000426246"/>
    </source>
</evidence>
<keyword evidence="1" id="KW-1133">Transmembrane helix</keyword>
<gene>
    <name evidence="2" type="ORF">EHS13_34535</name>
</gene>
<accession>A0A6B8RT53</accession>
<sequence>MAGRADDVDLIQNGPKWLYKRYNNSKEMIQMENSTKSSGLLLGTLIGGAIGAASAFLLAPKSGAKLREDIANKYHVINDRMQQMATNVGDKTQDIANSVSEQSTKLTDKVSEIRGNVTDKAIDVKDKFTEKTNEVKNNVVNAWQDSKAEVKREADSHRQPFSS</sequence>
<dbReference type="InterPro" id="IPR024623">
    <property type="entry name" value="YtxH"/>
</dbReference>
<evidence type="ECO:0000256" key="1">
    <source>
        <dbReference type="SAM" id="Phobius"/>
    </source>
</evidence>
<dbReference type="Proteomes" id="UP000426246">
    <property type="component" value="Chromosome"/>
</dbReference>
<reference evidence="3" key="1">
    <citation type="submission" date="2018-11" db="EMBL/GenBank/DDBJ databases">
        <title>Complete genome sequence of Paenibacillus sp. ML311-T8.</title>
        <authorList>
            <person name="Nam Y.-D."/>
            <person name="Kang J."/>
            <person name="Chung W.-H."/>
            <person name="Park Y.S."/>
        </authorList>
    </citation>
    <scope>NUCLEOTIDE SEQUENCE [LARGE SCALE GENOMIC DNA]</scope>
    <source>
        <strain evidence="3">ML311-T8</strain>
    </source>
</reference>
<proteinExistence type="predicted"/>
<dbReference type="PANTHER" id="PTHR35792:SF2">
    <property type="entry name" value="GENERAL STRESS PROTEIN"/>
    <property type="match status" value="1"/>
</dbReference>
<dbReference type="Gene3D" id="1.20.120.20">
    <property type="entry name" value="Apolipoprotein"/>
    <property type="match status" value="1"/>
</dbReference>
<keyword evidence="1" id="KW-0472">Membrane</keyword>
<dbReference type="PANTHER" id="PTHR35792">
    <property type="entry name" value="GENERAL STRESS PROTEIN"/>
    <property type="match status" value="1"/>
</dbReference>
<evidence type="ECO:0000313" key="2">
    <source>
        <dbReference type="EMBL" id="QGQ99621.1"/>
    </source>
</evidence>
<feature type="transmembrane region" description="Helical" evidence="1">
    <location>
        <begin position="40"/>
        <end position="59"/>
    </location>
</feature>
<dbReference type="InterPro" id="IPR052928">
    <property type="entry name" value="Desiccation-related_membrane"/>
</dbReference>
<protein>
    <submittedName>
        <fullName evidence="2">YtxH domain-containing protein</fullName>
    </submittedName>
</protein>
<name>A0A6B8RT53_9BACL</name>
<organism evidence="2 3">
    <name type="scientific">Paenibacillus psychroresistens</name>
    <dbReference type="NCBI Taxonomy" id="1778678"/>
    <lineage>
        <taxon>Bacteria</taxon>
        <taxon>Bacillati</taxon>
        <taxon>Bacillota</taxon>
        <taxon>Bacilli</taxon>
        <taxon>Bacillales</taxon>
        <taxon>Paenibacillaceae</taxon>
        <taxon>Paenibacillus</taxon>
    </lineage>
</organism>
<keyword evidence="1" id="KW-0812">Transmembrane</keyword>